<dbReference type="Pfam" id="PF08632">
    <property type="entry name" value="Zds_C"/>
    <property type="match status" value="1"/>
</dbReference>
<proteinExistence type="predicted"/>
<feature type="region of interest" description="Disordered" evidence="1">
    <location>
        <begin position="426"/>
        <end position="448"/>
    </location>
</feature>
<organism evidence="3">
    <name type="scientific">Absidia glauca</name>
    <name type="common">Pin mould</name>
    <dbReference type="NCBI Taxonomy" id="4829"/>
    <lineage>
        <taxon>Eukaryota</taxon>
        <taxon>Fungi</taxon>
        <taxon>Fungi incertae sedis</taxon>
        <taxon>Mucoromycota</taxon>
        <taxon>Mucoromycotina</taxon>
        <taxon>Mucoromycetes</taxon>
        <taxon>Mucorales</taxon>
        <taxon>Cunninghamellaceae</taxon>
        <taxon>Absidia</taxon>
    </lineage>
</organism>
<name>A0A168R461_ABSGL</name>
<protein>
    <recommendedName>
        <fullName evidence="2">Protein Zds1 C-terminal domain-containing protein</fullName>
    </recommendedName>
</protein>
<feature type="region of interest" description="Disordered" evidence="1">
    <location>
        <begin position="176"/>
        <end position="248"/>
    </location>
</feature>
<dbReference type="SMART" id="SM01327">
    <property type="entry name" value="Zds_C"/>
    <property type="match status" value="1"/>
</dbReference>
<feature type="compositionally biased region" description="Low complexity" evidence="1">
    <location>
        <begin position="525"/>
        <end position="535"/>
    </location>
</feature>
<dbReference type="PANTHER" id="PTHR28089">
    <property type="entry name" value="PROTEIN ZDS1-RELATED"/>
    <property type="match status" value="1"/>
</dbReference>
<sequence length="612" mass="69192">MTSRPQSALKDLQHITEVDTDDALSGRGNLVAPGIDRLPWETVAKNGLDHISTSNMIWVPAAKHPQIAPTEFLEWIKTHGNATSYNKNPVRRQRSALSVTYTSSEEEEEEEEEEDDDDDTEDDDEDKGNSDDYPSAYTNSNLPIDTTHSFDPSALDQDQTVDTIAAPLDTTPVLANSERKSLLRRKALSSRGRQNISRPPSAKHAAAGQPSDTNNNDINGNGSTASDIIDIVTGNNTDSIPLDSQQLCDQPVSMNELVDLGPMPEIEPSPQLLSRMQTVETQILERRSSTPEIDIHSFSSSSSQPQQSQSPQPVTQRKRNELRRSVSDRFSWMSNSEKKRSPWIRGLFDKYRRVDEASKSRSIPSSTKEKPATDSMPSIPAIQRSSSHNLISYLSRKLSFSTSKPTDSSNNNHPRRRYSHFLQHSGKHSLNKEQPVEADENGVTSNGHRLPIHLERGVYRLSHIKLSNPRRPLREQVIISNFMFWYLSIINMHPHQIEQQQQQQHQYSHQQQQWQQKQLQQQQLQQQQQQQYSHQDTNSLPSSSPQTEDIRLQMTPSPMSHHSPMKRPSNNPETSQVSTPTPTRSPSPLSSKNKKDKYKPVRNLSFGKPPPS</sequence>
<keyword evidence="4" id="KW-1185">Reference proteome</keyword>
<feature type="region of interest" description="Disordered" evidence="1">
    <location>
        <begin position="94"/>
        <end position="154"/>
    </location>
</feature>
<feature type="compositionally biased region" description="Polar residues" evidence="1">
    <location>
        <begin position="210"/>
        <end position="226"/>
    </location>
</feature>
<feature type="compositionally biased region" description="Low complexity" evidence="1">
    <location>
        <begin position="574"/>
        <end position="591"/>
    </location>
</feature>
<dbReference type="AlphaFoldDB" id="A0A168R461"/>
<gene>
    <name evidence="3" type="primary">ABSGL_11946.1 scaffold 12357</name>
</gene>
<dbReference type="Proteomes" id="UP000078561">
    <property type="component" value="Unassembled WGS sequence"/>
</dbReference>
<dbReference type="STRING" id="4829.A0A168R461"/>
<dbReference type="GO" id="GO:0010971">
    <property type="term" value="P:positive regulation of G2/M transition of mitotic cell cycle"/>
    <property type="evidence" value="ECO:0007669"/>
    <property type="project" value="TreeGrafter"/>
</dbReference>
<dbReference type="GO" id="GO:0005737">
    <property type="term" value="C:cytoplasm"/>
    <property type="evidence" value="ECO:0007669"/>
    <property type="project" value="TreeGrafter"/>
</dbReference>
<feature type="domain" description="Protein Zds1 C-terminal" evidence="2">
    <location>
        <begin position="439"/>
        <end position="491"/>
    </location>
</feature>
<evidence type="ECO:0000313" key="3">
    <source>
        <dbReference type="EMBL" id="SAM06070.1"/>
    </source>
</evidence>
<feature type="compositionally biased region" description="Polar residues" evidence="1">
    <location>
        <begin position="536"/>
        <end position="547"/>
    </location>
</feature>
<accession>A0A168R461</accession>
<dbReference type="InterPro" id="IPR013941">
    <property type="entry name" value="ZDS1_C"/>
</dbReference>
<feature type="compositionally biased region" description="Acidic residues" evidence="1">
    <location>
        <begin position="104"/>
        <end position="126"/>
    </location>
</feature>
<reference evidence="3" key="1">
    <citation type="submission" date="2016-04" db="EMBL/GenBank/DDBJ databases">
        <authorList>
            <person name="Evans L.H."/>
            <person name="Alamgir A."/>
            <person name="Owens N."/>
            <person name="Weber N.D."/>
            <person name="Virtaneva K."/>
            <person name="Barbian K."/>
            <person name="Babar A."/>
            <person name="Rosenke K."/>
        </authorList>
    </citation>
    <scope>NUCLEOTIDE SEQUENCE [LARGE SCALE GENOMIC DNA]</scope>
    <source>
        <strain evidence="3">CBS 101.48</strain>
    </source>
</reference>
<feature type="compositionally biased region" description="Low complexity" evidence="1">
    <location>
        <begin position="299"/>
        <end position="313"/>
    </location>
</feature>
<evidence type="ECO:0000313" key="4">
    <source>
        <dbReference type="Proteomes" id="UP000078561"/>
    </source>
</evidence>
<dbReference type="GO" id="GO:0030010">
    <property type="term" value="P:establishment of cell polarity"/>
    <property type="evidence" value="ECO:0007669"/>
    <property type="project" value="TreeGrafter"/>
</dbReference>
<feature type="compositionally biased region" description="Polar residues" evidence="1">
    <location>
        <begin position="233"/>
        <end position="248"/>
    </location>
</feature>
<feature type="compositionally biased region" description="Polar residues" evidence="1">
    <location>
        <begin position="136"/>
        <end position="154"/>
    </location>
</feature>
<dbReference type="OrthoDB" id="5589766at2759"/>
<dbReference type="PANTHER" id="PTHR28089:SF1">
    <property type="entry name" value="PROTEIN ZDS1-RELATED"/>
    <property type="match status" value="1"/>
</dbReference>
<feature type="region of interest" description="Disordered" evidence="1">
    <location>
        <begin position="294"/>
        <end position="326"/>
    </location>
</feature>
<dbReference type="OMA" id="KYKPVRN"/>
<feature type="region of interest" description="Disordered" evidence="1">
    <location>
        <begin position="354"/>
        <end position="384"/>
    </location>
</feature>
<evidence type="ECO:0000256" key="1">
    <source>
        <dbReference type="SAM" id="MobiDB-lite"/>
    </source>
</evidence>
<feature type="region of interest" description="Disordered" evidence="1">
    <location>
        <begin position="525"/>
        <end position="612"/>
    </location>
</feature>
<dbReference type="InParanoid" id="A0A168R461"/>
<dbReference type="InterPro" id="IPR040206">
    <property type="entry name" value="Zds1/2"/>
</dbReference>
<dbReference type="EMBL" id="LT554489">
    <property type="protein sequence ID" value="SAM06070.1"/>
    <property type="molecule type" value="Genomic_DNA"/>
</dbReference>
<evidence type="ECO:0000259" key="2">
    <source>
        <dbReference type="SMART" id="SM01327"/>
    </source>
</evidence>